<protein>
    <submittedName>
        <fullName evidence="2">Uncharacterized protein</fullName>
    </submittedName>
</protein>
<accession>A0ABW4J4D3</accession>
<evidence type="ECO:0000313" key="2">
    <source>
        <dbReference type="EMBL" id="MFD1670798.1"/>
    </source>
</evidence>
<dbReference type="EMBL" id="JBHTOP010000002">
    <property type="protein sequence ID" value="MFD1670798.1"/>
    <property type="molecule type" value="Genomic_DNA"/>
</dbReference>
<reference evidence="3" key="1">
    <citation type="journal article" date="2019" name="Int. J. Syst. Evol. Microbiol.">
        <title>The Global Catalogue of Microorganisms (GCM) 10K type strain sequencing project: providing services to taxonomists for standard genome sequencing and annotation.</title>
        <authorList>
            <consortium name="The Broad Institute Genomics Platform"/>
            <consortium name="The Broad Institute Genome Sequencing Center for Infectious Disease"/>
            <person name="Wu L."/>
            <person name="Ma J."/>
        </authorList>
    </citation>
    <scope>NUCLEOTIDE SEQUENCE [LARGE SCALE GENOMIC DNA]</scope>
    <source>
        <strain evidence="3">CCM 8896</strain>
    </source>
</reference>
<feature type="region of interest" description="Disordered" evidence="1">
    <location>
        <begin position="34"/>
        <end position="70"/>
    </location>
</feature>
<keyword evidence="3" id="KW-1185">Reference proteome</keyword>
<proteinExistence type="predicted"/>
<comment type="caution">
    <text evidence="2">The sequence shown here is derived from an EMBL/GenBank/DDBJ whole genome shotgun (WGS) entry which is preliminary data.</text>
</comment>
<gene>
    <name evidence="2" type="ORF">ACFQ5M_01670</name>
</gene>
<evidence type="ECO:0000256" key="1">
    <source>
        <dbReference type="SAM" id="MobiDB-lite"/>
    </source>
</evidence>
<name>A0ABW4J4D3_9LACO</name>
<organism evidence="2 3">
    <name type="scientific">Agrilactobacillus yilanensis</name>
    <dbReference type="NCBI Taxonomy" id="2485997"/>
    <lineage>
        <taxon>Bacteria</taxon>
        <taxon>Bacillati</taxon>
        <taxon>Bacillota</taxon>
        <taxon>Bacilli</taxon>
        <taxon>Lactobacillales</taxon>
        <taxon>Lactobacillaceae</taxon>
        <taxon>Agrilactobacillus</taxon>
    </lineage>
</organism>
<evidence type="ECO:0000313" key="3">
    <source>
        <dbReference type="Proteomes" id="UP001597267"/>
    </source>
</evidence>
<dbReference type="RefSeq" id="WP_125712691.1">
    <property type="nucleotide sequence ID" value="NZ_JBHTOP010000002.1"/>
</dbReference>
<sequence>MPVDRSKFDTDSVKSEKFNTLIKKPKKKVEINGENEFGNDAFGPTGLDSYSDAKEIPGSKTKAKRKQGRPKVITDDRYKVSLPKKISPALENKLHALTDYMPEFQEASGRISFDKIVDTLAESYIKNRLGVSREEFLREEIDKGFENLK</sequence>
<dbReference type="Proteomes" id="UP001597267">
    <property type="component" value="Unassembled WGS sequence"/>
</dbReference>